<dbReference type="Pfam" id="PF01380">
    <property type="entry name" value="SIS"/>
    <property type="match status" value="1"/>
</dbReference>
<dbReference type="InterPro" id="IPR001347">
    <property type="entry name" value="SIS_dom"/>
</dbReference>
<protein>
    <submittedName>
        <fullName evidence="3">SIS domain-containing protein</fullName>
    </submittedName>
</protein>
<organism evidence="3 4">
    <name type="scientific">Vallitalea guaymasensis</name>
    <dbReference type="NCBI Taxonomy" id="1185412"/>
    <lineage>
        <taxon>Bacteria</taxon>
        <taxon>Bacillati</taxon>
        <taxon>Bacillota</taxon>
        <taxon>Clostridia</taxon>
        <taxon>Lachnospirales</taxon>
        <taxon>Vallitaleaceae</taxon>
        <taxon>Vallitalea</taxon>
    </lineage>
</organism>
<dbReference type="PANTHER" id="PTHR43443:SF1">
    <property type="entry name" value="3-HEXULOSE-6-PHOSPHATE ISOMERASE"/>
    <property type="match status" value="1"/>
</dbReference>
<dbReference type="NCBIfam" id="TIGR03127">
    <property type="entry name" value="RuMP_HxlB"/>
    <property type="match status" value="1"/>
</dbReference>
<dbReference type="GO" id="GO:0016853">
    <property type="term" value="F:isomerase activity"/>
    <property type="evidence" value="ECO:0007669"/>
    <property type="project" value="InterPro"/>
</dbReference>
<dbReference type="PANTHER" id="PTHR43443">
    <property type="entry name" value="3-HEXULOSE-6-PHOSPHATE ISOMERASE"/>
    <property type="match status" value="1"/>
</dbReference>
<evidence type="ECO:0000313" key="4">
    <source>
        <dbReference type="Proteomes" id="UP000677305"/>
    </source>
</evidence>
<proteinExistence type="inferred from homology"/>
<dbReference type="RefSeq" id="WP_212691588.1">
    <property type="nucleotide sequence ID" value="NZ_CP058561.1"/>
</dbReference>
<dbReference type="KEGG" id="vgu:HYG85_22905"/>
<reference evidence="3 4" key="1">
    <citation type="submission" date="2020-07" db="EMBL/GenBank/DDBJ databases">
        <title>Vallitalea guaymasensis genome.</title>
        <authorList>
            <person name="Postec A."/>
        </authorList>
    </citation>
    <scope>NUCLEOTIDE SEQUENCE [LARGE SCALE GENOMIC DNA]</scope>
    <source>
        <strain evidence="3 4">Ra1766G1</strain>
    </source>
</reference>
<evidence type="ECO:0000259" key="2">
    <source>
        <dbReference type="PROSITE" id="PS51464"/>
    </source>
</evidence>
<dbReference type="Gene3D" id="3.40.50.10490">
    <property type="entry name" value="Glucose-6-phosphate isomerase like protein, domain 1"/>
    <property type="match status" value="1"/>
</dbReference>
<dbReference type="EMBL" id="CP058561">
    <property type="protein sequence ID" value="QUH31622.1"/>
    <property type="molecule type" value="Genomic_DNA"/>
</dbReference>
<accession>A0A8J8MER6</accession>
<dbReference type="InterPro" id="IPR046348">
    <property type="entry name" value="SIS_dom_sf"/>
</dbReference>
<evidence type="ECO:0000313" key="3">
    <source>
        <dbReference type="EMBL" id="QUH31622.1"/>
    </source>
</evidence>
<dbReference type="GO" id="GO:0097367">
    <property type="term" value="F:carbohydrate derivative binding"/>
    <property type="evidence" value="ECO:0007669"/>
    <property type="project" value="InterPro"/>
</dbReference>
<evidence type="ECO:0000256" key="1">
    <source>
        <dbReference type="ARBA" id="ARBA00009235"/>
    </source>
</evidence>
<comment type="similarity">
    <text evidence="1">Belongs to the SIS family. PHI subfamily.</text>
</comment>
<name>A0A8J8MER6_9FIRM</name>
<dbReference type="InterPro" id="IPR017552">
    <property type="entry name" value="PHI/rmpB"/>
</dbReference>
<keyword evidence="4" id="KW-1185">Reference proteome</keyword>
<dbReference type="CDD" id="cd05005">
    <property type="entry name" value="SIS_PHI"/>
    <property type="match status" value="1"/>
</dbReference>
<sequence length="185" mass="21196">MEYNNMYKTILNELDQVFDRINLDQVRDLISAIEKHKRIFLMGVGREGLATKGFAMRLMHFGKEVHWCWDDTTPSVTEDDLFIFTSGSGEIGHIHYVVEEVKKTNATIALMTGVPDRKTALLADIIVWVPASVYKGKDNVVPSIQPMGNLFEQSLFILLDMIIIMLVDKSNNSFKKMSVRHRNFE</sequence>
<feature type="domain" description="SIS" evidence="2">
    <location>
        <begin position="29"/>
        <end position="172"/>
    </location>
</feature>
<dbReference type="Proteomes" id="UP000677305">
    <property type="component" value="Chromosome"/>
</dbReference>
<dbReference type="GO" id="GO:1901135">
    <property type="term" value="P:carbohydrate derivative metabolic process"/>
    <property type="evidence" value="ECO:0007669"/>
    <property type="project" value="InterPro"/>
</dbReference>
<dbReference type="AlphaFoldDB" id="A0A8J8MER6"/>
<dbReference type="SUPFAM" id="SSF53697">
    <property type="entry name" value="SIS domain"/>
    <property type="match status" value="1"/>
</dbReference>
<dbReference type="PROSITE" id="PS51464">
    <property type="entry name" value="SIS"/>
    <property type="match status" value="1"/>
</dbReference>
<gene>
    <name evidence="3" type="ORF">HYG85_22905</name>
</gene>